<keyword evidence="3" id="KW-1185">Reference proteome</keyword>
<sequence>MGDNGKYRAVVLGGSISGLFAARVLADFCTTVTVVDRDALTGVAEPRRGVPQGRQVHGLLARGHQIIEELFPGITDDMVRAGASIGDVAGNLRWYVGGVRLPQSRSGLTALTSSRPFLERHVRSRVQALPGVEFLERHDILRLRATPGRERVTGVVVAGQESGAETVLDADLVIDATGRGTRTPAWLEELGYPRVEEDRLKIGLGYTTCHYRMRSDPYGSDTAINIIGSPDLPRGAICAKVDGDRSVVTAYGVLGDHPPTDPEGLLAFVKSVAAPDVYDALQDAEPLDAPVAYRFPASLRRRYERMSRFPQGLLVTGDAMCSINPTYAQGMTVAALEAVTLRRHLASGTPPKPLAYLRDLATDAIDRAWDLMVGSDLSYPGVEGERTPELLAGQAYAAQVQRAATRDATVAQAYLQVIALMEPSESLAHPDIAQRVLALQDEPA</sequence>
<reference evidence="2 3" key="1">
    <citation type="journal article" date="2019" name="Int. J. Syst. Evol. Microbiol.">
        <title>The Global Catalogue of Microorganisms (GCM) 10K type strain sequencing project: providing services to taxonomists for standard genome sequencing and annotation.</title>
        <authorList>
            <consortium name="The Broad Institute Genomics Platform"/>
            <consortium name="The Broad Institute Genome Sequencing Center for Infectious Disease"/>
            <person name="Wu L."/>
            <person name="Ma J."/>
        </authorList>
    </citation>
    <scope>NUCLEOTIDE SEQUENCE [LARGE SCALE GENOMIC DNA]</scope>
    <source>
        <strain evidence="2 3">JCM 10649</strain>
    </source>
</reference>
<dbReference type="PANTHER" id="PTHR43422">
    <property type="entry name" value="THIAMINE THIAZOLE SYNTHASE"/>
    <property type="match status" value="1"/>
</dbReference>
<dbReference type="Pfam" id="PF01494">
    <property type="entry name" value="FAD_binding_3"/>
    <property type="match status" value="1"/>
</dbReference>
<evidence type="ECO:0000313" key="3">
    <source>
        <dbReference type="Proteomes" id="UP001499895"/>
    </source>
</evidence>
<dbReference type="InterPro" id="IPR002938">
    <property type="entry name" value="FAD-bd"/>
</dbReference>
<gene>
    <name evidence="2" type="ORF">GCM10009544_07190</name>
</gene>
<dbReference type="PANTHER" id="PTHR43422:SF3">
    <property type="entry name" value="THIAMINE THIAZOLE SYNTHASE"/>
    <property type="match status" value="1"/>
</dbReference>
<accession>A0ABN0ZGI3</accession>
<dbReference type="Gene3D" id="3.50.50.60">
    <property type="entry name" value="FAD/NAD(P)-binding domain"/>
    <property type="match status" value="1"/>
</dbReference>
<proteinExistence type="predicted"/>
<keyword evidence="2" id="KW-0503">Monooxygenase</keyword>
<keyword evidence="2" id="KW-0560">Oxidoreductase</keyword>
<organism evidence="2 3">
    <name type="scientific">Streptomyces stramineus</name>
    <dbReference type="NCBI Taxonomy" id="173861"/>
    <lineage>
        <taxon>Bacteria</taxon>
        <taxon>Bacillati</taxon>
        <taxon>Actinomycetota</taxon>
        <taxon>Actinomycetes</taxon>
        <taxon>Kitasatosporales</taxon>
        <taxon>Streptomycetaceae</taxon>
        <taxon>Streptomyces</taxon>
    </lineage>
</organism>
<protein>
    <submittedName>
        <fullName evidence="2">FAD-dependent monooxygenase</fullName>
    </submittedName>
</protein>
<dbReference type="RefSeq" id="WP_344085359.1">
    <property type="nucleotide sequence ID" value="NZ_BAAAHB010000004.1"/>
</dbReference>
<evidence type="ECO:0000313" key="2">
    <source>
        <dbReference type="EMBL" id="GAA0446921.1"/>
    </source>
</evidence>
<evidence type="ECO:0000259" key="1">
    <source>
        <dbReference type="Pfam" id="PF01494"/>
    </source>
</evidence>
<dbReference type="GO" id="GO:0004497">
    <property type="term" value="F:monooxygenase activity"/>
    <property type="evidence" value="ECO:0007669"/>
    <property type="project" value="UniProtKB-KW"/>
</dbReference>
<comment type="caution">
    <text evidence="2">The sequence shown here is derived from an EMBL/GenBank/DDBJ whole genome shotgun (WGS) entry which is preliminary data.</text>
</comment>
<feature type="domain" description="FAD-binding" evidence="1">
    <location>
        <begin position="8"/>
        <end position="347"/>
    </location>
</feature>
<dbReference type="InterPro" id="IPR036188">
    <property type="entry name" value="FAD/NAD-bd_sf"/>
</dbReference>
<dbReference type="SUPFAM" id="SSF51905">
    <property type="entry name" value="FAD/NAD(P)-binding domain"/>
    <property type="match status" value="1"/>
</dbReference>
<name>A0ABN0ZGI3_9ACTN</name>
<dbReference type="Proteomes" id="UP001499895">
    <property type="component" value="Unassembled WGS sequence"/>
</dbReference>
<dbReference type="EMBL" id="BAAAHB010000004">
    <property type="protein sequence ID" value="GAA0446921.1"/>
    <property type="molecule type" value="Genomic_DNA"/>
</dbReference>